<reference evidence="2 3" key="1">
    <citation type="submission" date="2016-10" db="EMBL/GenBank/DDBJ databases">
        <authorList>
            <person name="de Groot N.N."/>
        </authorList>
    </citation>
    <scope>NUCLEOTIDE SEQUENCE [LARGE SCALE GENOMIC DNA]</scope>
    <source>
        <strain evidence="2 3">DSM 1283</strain>
    </source>
</reference>
<sequence>MSVSKIEAKIQDLEQAVRAFDENNIKLSANGGNSMLFMCPPLEEGEYIRLMKQNLDSERYAFIDLNELLVRFVDENEEEIMLKYELLQNSSNQIFKLPPGEEGNDLFQMIIQAIVDVYDQNKIPVLIRVGALNGTDIENIHIMENKVVMQGKNPVIILYPAVKKNDEIMFLGIRPASKYRCMVIGGN</sequence>
<dbReference type="EMBL" id="FOWD01000029">
    <property type="protein sequence ID" value="SFO46913.1"/>
    <property type="molecule type" value="Genomic_DNA"/>
</dbReference>
<evidence type="ECO:0000256" key="1">
    <source>
        <dbReference type="SAM" id="Coils"/>
    </source>
</evidence>
<dbReference type="Proteomes" id="UP000198806">
    <property type="component" value="Unassembled WGS sequence"/>
</dbReference>
<dbReference type="RefSeq" id="WP_091687630.1">
    <property type="nucleotide sequence ID" value="NZ_BAABFM010000010.1"/>
</dbReference>
<accession>A0A1I5HF87</accession>
<name>A0A1I5HF87_9FIRM</name>
<protein>
    <submittedName>
        <fullName evidence="2">Uncharacterized protein</fullName>
    </submittedName>
</protein>
<keyword evidence="1" id="KW-0175">Coiled coil</keyword>
<dbReference type="STRING" id="1527.SAMN04489757_12920"/>
<gene>
    <name evidence="2" type="ORF">SAMN04489757_12920</name>
</gene>
<dbReference type="AlphaFoldDB" id="A0A1I5HF87"/>
<keyword evidence="3" id="KW-1185">Reference proteome</keyword>
<organism evidence="2 3">
    <name type="scientific">Anaerocolumna aminovalerica</name>
    <dbReference type="NCBI Taxonomy" id="1527"/>
    <lineage>
        <taxon>Bacteria</taxon>
        <taxon>Bacillati</taxon>
        <taxon>Bacillota</taxon>
        <taxon>Clostridia</taxon>
        <taxon>Lachnospirales</taxon>
        <taxon>Lachnospiraceae</taxon>
        <taxon>Anaerocolumna</taxon>
    </lineage>
</organism>
<proteinExistence type="predicted"/>
<feature type="coiled-coil region" evidence="1">
    <location>
        <begin position="3"/>
        <end position="30"/>
    </location>
</feature>
<evidence type="ECO:0000313" key="3">
    <source>
        <dbReference type="Proteomes" id="UP000198806"/>
    </source>
</evidence>
<dbReference type="OrthoDB" id="6398046at2"/>
<evidence type="ECO:0000313" key="2">
    <source>
        <dbReference type="EMBL" id="SFO46913.1"/>
    </source>
</evidence>